<keyword evidence="2" id="KW-1185">Reference proteome</keyword>
<reference evidence="1 2" key="1">
    <citation type="submission" date="2023-02" db="EMBL/GenBank/DDBJ databases">
        <title>Genome sequence of Sphingobacterium sp. KACC 22765.</title>
        <authorList>
            <person name="Kim S."/>
            <person name="Heo J."/>
            <person name="Kwon S.-W."/>
        </authorList>
    </citation>
    <scope>NUCLEOTIDE SEQUENCE [LARGE SCALE GENOMIC DNA]</scope>
    <source>
        <strain evidence="1 2">KACC 22765</strain>
    </source>
</reference>
<protein>
    <recommendedName>
        <fullName evidence="3">DUF2946 domain-containing protein</fullName>
    </recommendedName>
</protein>
<proteinExistence type="predicted"/>
<gene>
    <name evidence="1" type="ORF">PQ465_08070</name>
</gene>
<name>A0ABY7WL56_9SPHI</name>
<dbReference type="Proteomes" id="UP001221558">
    <property type="component" value="Chromosome"/>
</dbReference>
<dbReference type="RefSeq" id="WP_274269032.1">
    <property type="nucleotide sequence ID" value="NZ_CP117880.1"/>
</dbReference>
<dbReference type="EMBL" id="CP117880">
    <property type="protein sequence ID" value="WDF70323.1"/>
    <property type="molecule type" value="Genomic_DNA"/>
</dbReference>
<sequence length="103" mass="11671">MYVVIGLIGLLSTSALQYTHDRRHQHTCETRTPHDTHQQSTAADDCSLCWFVSHQVTPDLTIYTPLPDVAENILVHLNSATVNNRYQSITLLRKSNKDPPFLV</sequence>
<accession>A0ABY7WL56</accession>
<organism evidence="1 2">
    <name type="scientific">Sphingobacterium oryzagri</name>
    <dbReference type="NCBI Taxonomy" id="3025669"/>
    <lineage>
        <taxon>Bacteria</taxon>
        <taxon>Pseudomonadati</taxon>
        <taxon>Bacteroidota</taxon>
        <taxon>Sphingobacteriia</taxon>
        <taxon>Sphingobacteriales</taxon>
        <taxon>Sphingobacteriaceae</taxon>
        <taxon>Sphingobacterium</taxon>
    </lineage>
</organism>
<evidence type="ECO:0000313" key="2">
    <source>
        <dbReference type="Proteomes" id="UP001221558"/>
    </source>
</evidence>
<evidence type="ECO:0008006" key="3">
    <source>
        <dbReference type="Google" id="ProtNLM"/>
    </source>
</evidence>
<evidence type="ECO:0000313" key="1">
    <source>
        <dbReference type="EMBL" id="WDF70323.1"/>
    </source>
</evidence>